<proteinExistence type="inferred from homology"/>
<feature type="binding site" evidence="13 14">
    <location>
        <position position="118"/>
    </location>
    <ligand>
        <name>ATP</name>
        <dbReference type="ChEBI" id="CHEBI:30616"/>
    </ligand>
</feature>
<dbReference type="GO" id="GO:0006228">
    <property type="term" value="P:UTP biosynthetic process"/>
    <property type="evidence" value="ECO:0007669"/>
    <property type="project" value="UniProtKB-UniRule"/>
</dbReference>
<comment type="function">
    <text evidence="13">Major role in the synthesis of nucleoside triphosphates other than ATP. The ATP gamma phosphate is transferred to the NDP beta phosphate via a ping-pong mechanism, using a phosphorylated active-site intermediate.</text>
</comment>
<feature type="domain" description="Nucleoside diphosphate kinase-like" evidence="17">
    <location>
        <begin position="28"/>
        <end position="165"/>
    </location>
</feature>
<keyword evidence="10 13" id="KW-0067">ATP-binding</keyword>
<dbReference type="GO" id="GO:0004550">
    <property type="term" value="F:nucleoside diphosphate kinase activity"/>
    <property type="evidence" value="ECO:0007669"/>
    <property type="project" value="UniProtKB-UniRule"/>
</dbReference>
<keyword evidence="13" id="KW-0963">Cytoplasm</keyword>
<feature type="binding site" evidence="13 14">
    <location>
        <position position="84"/>
    </location>
    <ligand>
        <name>ATP</name>
        <dbReference type="ChEBI" id="CHEBI:30616"/>
    </ligand>
</feature>
<dbReference type="PROSITE" id="PS00469">
    <property type="entry name" value="NDPK"/>
    <property type="match status" value="1"/>
</dbReference>
<name>A0A1G4GAK1_9BACT</name>
<keyword evidence="9 13" id="KW-0418">Kinase</keyword>
<dbReference type="PRINTS" id="PR01243">
    <property type="entry name" value="NUCDPKINASE"/>
</dbReference>
<comment type="subcellular location">
    <subcellularLocation>
        <location evidence="13">Cytoplasm</location>
    </subcellularLocation>
</comment>
<keyword evidence="7 13" id="KW-0479">Metal-binding</keyword>
<dbReference type="PROSITE" id="PS51374">
    <property type="entry name" value="NDPK_LIKE"/>
    <property type="match status" value="1"/>
</dbReference>
<evidence type="ECO:0000256" key="3">
    <source>
        <dbReference type="ARBA" id="ARBA00012966"/>
    </source>
</evidence>
<dbReference type="NCBIfam" id="NF001908">
    <property type="entry name" value="PRK00668.1"/>
    <property type="match status" value="1"/>
</dbReference>
<keyword evidence="12 13" id="KW-0546">Nucleotide metabolism</keyword>
<evidence type="ECO:0000256" key="14">
    <source>
        <dbReference type="PROSITE-ProRule" id="PRU00706"/>
    </source>
</evidence>
<keyword evidence="11 13" id="KW-0460">Magnesium</keyword>
<feature type="binding site" evidence="13 14">
    <location>
        <position position="36"/>
    </location>
    <ligand>
        <name>ATP</name>
        <dbReference type="ChEBI" id="CHEBI:30616"/>
    </ligand>
</feature>
<keyword evidence="6 13" id="KW-0808">Transferase</keyword>
<keyword evidence="19" id="KW-1185">Reference proteome</keyword>
<feature type="active site" description="Pros-phosphohistidine intermediate" evidence="13 14">
    <location>
        <position position="142"/>
    </location>
</feature>
<evidence type="ECO:0000313" key="18">
    <source>
        <dbReference type="EMBL" id="SCM59580.1"/>
    </source>
</evidence>
<dbReference type="GO" id="GO:0006241">
    <property type="term" value="P:CTP biosynthetic process"/>
    <property type="evidence" value="ECO:0007669"/>
    <property type="project" value="UniProtKB-UniRule"/>
</dbReference>
<feature type="binding site" evidence="13 14">
    <location>
        <position position="129"/>
    </location>
    <ligand>
        <name>ATP</name>
        <dbReference type="ChEBI" id="CHEBI:30616"/>
    </ligand>
</feature>
<comment type="similarity">
    <text evidence="2 13 14 15">Belongs to the NDK family.</text>
</comment>
<dbReference type="Proteomes" id="UP000178485">
    <property type="component" value="Chromosome i"/>
</dbReference>
<dbReference type="AlphaFoldDB" id="A0A1G4GAK1"/>
<evidence type="ECO:0000256" key="4">
    <source>
        <dbReference type="ARBA" id="ARBA00017632"/>
    </source>
</evidence>
<evidence type="ECO:0000256" key="2">
    <source>
        <dbReference type="ARBA" id="ARBA00008142"/>
    </source>
</evidence>
<dbReference type="GO" id="GO:0005524">
    <property type="term" value="F:ATP binding"/>
    <property type="evidence" value="ECO:0007669"/>
    <property type="project" value="UniProtKB-UniRule"/>
</dbReference>
<evidence type="ECO:0000256" key="12">
    <source>
        <dbReference type="ARBA" id="ARBA00023080"/>
    </source>
</evidence>
<evidence type="ECO:0000313" key="19">
    <source>
        <dbReference type="Proteomes" id="UP000178485"/>
    </source>
</evidence>
<dbReference type="GO" id="GO:0005737">
    <property type="term" value="C:cytoplasm"/>
    <property type="evidence" value="ECO:0007669"/>
    <property type="project" value="UniProtKB-SubCell"/>
</dbReference>
<evidence type="ECO:0000256" key="13">
    <source>
        <dbReference type="HAMAP-Rule" id="MF_00451"/>
    </source>
</evidence>
<sequence length="180" mass="20520">MNLFTLKRIKEKFRYSKVIFFNNLSDFMEKTLVILKPSAIQRSLVGEVVSRFEKKGLQIVGMKMVSLSDAILEEHYAHLKEKPFFKRIKDSMQVTPVIVMALEGLEAVDVVRMMTGPTNGRKAHPGTIRGDFSVSVQENIVHASDSPESAAVELKRFFTEEEIFSYPRPTFANLYANDEL</sequence>
<organism evidence="18 19">
    <name type="scientific">Petrimonas mucosa</name>
    <dbReference type="NCBI Taxonomy" id="1642646"/>
    <lineage>
        <taxon>Bacteria</taxon>
        <taxon>Pseudomonadati</taxon>
        <taxon>Bacteroidota</taxon>
        <taxon>Bacteroidia</taxon>
        <taxon>Bacteroidales</taxon>
        <taxon>Dysgonomonadaceae</taxon>
        <taxon>Petrimonas</taxon>
    </lineage>
</organism>
<evidence type="ECO:0000256" key="1">
    <source>
        <dbReference type="ARBA" id="ARBA00001946"/>
    </source>
</evidence>
<dbReference type="Pfam" id="PF00334">
    <property type="entry name" value="NDK"/>
    <property type="match status" value="1"/>
</dbReference>
<protein>
    <recommendedName>
        <fullName evidence="4 13">Nucleoside diphosphate kinase</fullName>
        <shortName evidence="13">NDK</shortName>
        <shortName evidence="13">NDP kinase</shortName>
        <ecNumber evidence="3 13">2.7.4.6</ecNumber>
    </recommendedName>
    <alternativeName>
        <fullName evidence="13">Nucleoside-2-P kinase</fullName>
    </alternativeName>
</protein>
<dbReference type="HAMAP" id="MF_00451">
    <property type="entry name" value="NDP_kinase"/>
    <property type="match status" value="1"/>
</dbReference>
<dbReference type="InterPro" id="IPR034907">
    <property type="entry name" value="NDK-like_dom"/>
</dbReference>
<dbReference type="KEGG" id="pmuc:ING2E5A_2785"/>
<comment type="cofactor">
    <cofactor evidence="1 13">
        <name>Mg(2+)</name>
        <dbReference type="ChEBI" id="CHEBI:18420"/>
    </cofactor>
</comment>
<dbReference type="EC" id="2.7.4.6" evidence="3 13"/>
<dbReference type="PANTHER" id="PTHR11349">
    <property type="entry name" value="NUCLEOSIDE DIPHOSPHATE KINASE"/>
    <property type="match status" value="1"/>
</dbReference>
<evidence type="ECO:0000256" key="5">
    <source>
        <dbReference type="ARBA" id="ARBA00022553"/>
    </source>
</evidence>
<evidence type="ECO:0000259" key="17">
    <source>
        <dbReference type="SMART" id="SM00562"/>
    </source>
</evidence>
<comment type="catalytic activity">
    <reaction evidence="13">
        <text>a ribonucleoside 5'-diphosphate + ATP = a ribonucleoside 5'-triphosphate + ADP</text>
        <dbReference type="Rhea" id="RHEA:18113"/>
        <dbReference type="ChEBI" id="CHEBI:30616"/>
        <dbReference type="ChEBI" id="CHEBI:57930"/>
        <dbReference type="ChEBI" id="CHEBI:61557"/>
        <dbReference type="ChEBI" id="CHEBI:456216"/>
        <dbReference type="EC" id="2.7.4.6"/>
    </reaction>
</comment>
<keyword evidence="5 13" id="KW-0597">Phosphoprotein</keyword>
<reference evidence="18 19" key="1">
    <citation type="submission" date="2016-08" db="EMBL/GenBank/DDBJ databases">
        <authorList>
            <person name="Seilhamer J.J."/>
        </authorList>
    </citation>
    <scope>NUCLEOTIDE SEQUENCE [LARGE SCALE GENOMIC DNA]</scope>
    <source>
        <strain evidence="18">ING2-E5A</strain>
    </source>
</reference>
<evidence type="ECO:0000256" key="8">
    <source>
        <dbReference type="ARBA" id="ARBA00022741"/>
    </source>
</evidence>
<dbReference type="SUPFAM" id="SSF54919">
    <property type="entry name" value="Nucleoside diphosphate kinase, NDK"/>
    <property type="match status" value="1"/>
</dbReference>
<dbReference type="SMART" id="SM00562">
    <property type="entry name" value="NDK"/>
    <property type="match status" value="1"/>
</dbReference>
<evidence type="ECO:0000256" key="16">
    <source>
        <dbReference type="RuleBase" id="RU004013"/>
    </source>
</evidence>
<dbReference type="GO" id="GO:0046872">
    <property type="term" value="F:metal ion binding"/>
    <property type="evidence" value="ECO:0007669"/>
    <property type="project" value="UniProtKB-KW"/>
</dbReference>
<evidence type="ECO:0000256" key="10">
    <source>
        <dbReference type="ARBA" id="ARBA00022840"/>
    </source>
</evidence>
<dbReference type="Gene3D" id="3.30.70.141">
    <property type="entry name" value="Nucleoside diphosphate kinase-like domain"/>
    <property type="match status" value="1"/>
</dbReference>
<evidence type="ECO:0000256" key="11">
    <source>
        <dbReference type="ARBA" id="ARBA00022842"/>
    </source>
</evidence>
<dbReference type="InterPro" id="IPR023005">
    <property type="entry name" value="Nucleoside_diP_kinase_AS"/>
</dbReference>
<dbReference type="FunFam" id="3.30.70.141:FF:000003">
    <property type="entry name" value="Nucleoside diphosphate kinase"/>
    <property type="match status" value="1"/>
</dbReference>
<comment type="subunit">
    <text evidence="13">Homotetramer.</text>
</comment>
<evidence type="ECO:0000256" key="15">
    <source>
        <dbReference type="RuleBase" id="RU004011"/>
    </source>
</evidence>
<evidence type="ECO:0000256" key="7">
    <source>
        <dbReference type="ARBA" id="ARBA00022723"/>
    </source>
</evidence>
<feature type="binding site" evidence="13 14">
    <location>
        <position position="112"/>
    </location>
    <ligand>
        <name>ATP</name>
        <dbReference type="ChEBI" id="CHEBI:30616"/>
    </ligand>
</feature>
<dbReference type="InterPro" id="IPR001564">
    <property type="entry name" value="Nucleoside_diP_kinase"/>
</dbReference>
<evidence type="ECO:0000256" key="9">
    <source>
        <dbReference type="ARBA" id="ARBA00022777"/>
    </source>
</evidence>
<dbReference type="InterPro" id="IPR036850">
    <property type="entry name" value="NDK-like_dom_sf"/>
</dbReference>
<accession>A0A1G4GAK1</accession>
<dbReference type="STRING" id="1642646.ING2E5A_2785"/>
<evidence type="ECO:0000256" key="6">
    <source>
        <dbReference type="ARBA" id="ARBA00022679"/>
    </source>
</evidence>
<feature type="binding site" evidence="13 14">
    <location>
        <position position="139"/>
    </location>
    <ligand>
        <name>ATP</name>
        <dbReference type="ChEBI" id="CHEBI:30616"/>
    </ligand>
</feature>
<keyword evidence="8 13" id="KW-0547">Nucleotide-binding</keyword>
<dbReference type="GO" id="GO:0006183">
    <property type="term" value="P:GTP biosynthetic process"/>
    <property type="evidence" value="ECO:0007669"/>
    <property type="project" value="UniProtKB-UniRule"/>
</dbReference>
<comment type="catalytic activity">
    <reaction evidence="13 16">
        <text>a 2'-deoxyribonucleoside 5'-diphosphate + ATP = a 2'-deoxyribonucleoside 5'-triphosphate + ADP</text>
        <dbReference type="Rhea" id="RHEA:44640"/>
        <dbReference type="ChEBI" id="CHEBI:30616"/>
        <dbReference type="ChEBI" id="CHEBI:61560"/>
        <dbReference type="ChEBI" id="CHEBI:73316"/>
        <dbReference type="ChEBI" id="CHEBI:456216"/>
        <dbReference type="EC" id="2.7.4.6"/>
    </reaction>
</comment>
<gene>
    <name evidence="13 18" type="primary">ndk</name>
    <name evidence="18" type="ORF">ING2E5A_2785</name>
</gene>
<dbReference type="CDD" id="cd04413">
    <property type="entry name" value="NDPk_I"/>
    <property type="match status" value="1"/>
</dbReference>
<dbReference type="EMBL" id="LT608328">
    <property type="protein sequence ID" value="SCM59580.1"/>
    <property type="molecule type" value="Genomic_DNA"/>
</dbReference>